<accession>A0A8I1MHC7</accession>
<dbReference type="Gene3D" id="3.40.50.720">
    <property type="entry name" value="NAD(P)-binding Rossmann-like Domain"/>
    <property type="match status" value="1"/>
</dbReference>
<dbReference type="AlphaFoldDB" id="A0A8I1MHC7"/>
<dbReference type="PANTHER" id="PTHR43355">
    <property type="entry name" value="FLAVIN REDUCTASE (NADPH)"/>
    <property type="match status" value="1"/>
</dbReference>
<evidence type="ECO:0000259" key="1">
    <source>
        <dbReference type="Pfam" id="PF13460"/>
    </source>
</evidence>
<dbReference type="SUPFAM" id="SSF51735">
    <property type="entry name" value="NAD(P)-binding Rossmann-fold domains"/>
    <property type="match status" value="1"/>
</dbReference>
<dbReference type="GeneID" id="93681013"/>
<name>A0A8I1MHC7_9BACI</name>
<dbReference type="GO" id="GO:0016646">
    <property type="term" value="F:oxidoreductase activity, acting on the CH-NH group of donors, NAD or NADP as acceptor"/>
    <property type="evidence" value="ECO:0007669"/>
    <property type="project" value="TreeGrafter"/>
</dbReference>
<dbReference type="Pfam" id="PF13460">
    <property type="entry name" value="NAD_binding_10"/>
    <property type="match status" value="1"/>
</dbReference>
<dbReference type="PANTHER" id="PTHR43355:SF2">
    <property type="entry name" value="FLAVIN REDUCTASE (NADPH)"/>
    <property type="match status" value="1"/>
</dbReference>
<gene>
    <name evidence="2" type="ORF">JF537_18465</name>
</gene>
<evidence type="ECO:0000313" key="3">
    <source>
        <dbReference type="Proteomes" id="UP000664578"/>
    </source>
</evidence>
<reference evidence="2" key="1">
    <citation type="submission" date="2020-12" db="EMBL/GenBank/DDBJ databases">
        <title>PHA producing bacteria isolated from mangrove.</title>
        <authorList>
            <person name="Zheng W."/>
            <person name="Yu S."/>
            <person name="Huang Y."/>
        </authorList>
    </citation>
    <scope>NUCLEOTIDE SEQUENCE</scope>
    <source>
        <strain evidence="2">GN22-4</strain>
    </source>
</reference>
<protein>
    <submittedName>
        <fullName evidence="2">NAD(P)H-binding protein</fullName>
    </submittedName>
</protein>
<evidence type="ECO:0000313" key="2">
    <source>
        <dbReference type="EMBL" id="MBN8253538.1"/>
    </source>
</evidence>
<dbReference type="InterPro" id="IPR016040">
    <property type="entry name" value="NAD(P)-bd_dom"/>
</dbReference>
<dbReference type="Proteomes" id="UP000664578">
    <property type="component" value="Unassembled WGS sequence"/>
</dbReference>
<dbReference type="InterPro" id="IPR036291">
    <property type="entry name" value="NAD(P)-bd_dom_sf"/>
</dbReference>
<dbReference type="EMBL" id="JAEMWV010000011">
    <property type="protein sequence ID" value="MBN8253538.1"/>
    <property type="molecule type" value="Genomic_DNA"/>
</dbReference>
<sequence length="206" mass="22961">MNIALLGTTGRVGQQLLELLLENNHKVKALVRNIQRLSISHANLTVIEGDAREEKVLDCLFHGQDVVISTLGTDGANVISESMPVIVKAMNNQGIERIITVGTAGILQARTEPSLYRFQSSESKRKLTRAAEDHLKGFLTLKESNLLWTIVCPTYLPDGHITERYRVEKNVLPLDGKKISTGDTAHFIYKELLDPQFIRCRVGLSE</sequence>
<proteinExistence type="predicted"/>
<comment type="caution">
    <text evidence="2">The sequence shown here is derived from an EMBL/GenBank/DDBJ whole genome shotgun (WGS) entry which is preliminary data.</text>
</comment>
<organism evidence="2 3">
    <name type="scientific">Priestia flexa</name>
    <dbReference type="NCBI Taxonomy" id="86664"/>
    <lineage>
        <taxon>Bacteria</taxon>
        <taxon>Bacillati</taxon>
        <taxon>Bacillota</taxon>
        <taxon>Bacilli</taxon>
        <taxon>Bacillales</taxon>
        <taxon>Bacillaceae</taxon>
        <taxon>Priestia</taxon>
    </lineage>
</organism>
<dbReference type="RefSeq" id="WP_119544120.1">
    <property type="nucleotide sequence ID" value="NZ_CP060274.1"/>
</dbReference>
<dbReference type="InterPro" id="IPR051606">
    <property type="entry name" value="Polyketide_Oxido-like"/>
</dbReference>
<feature type="domain" description="NAD(P)-binding" evidence="1">
    <location>
        <begin position="7"/>
        <end position="195"/>
    </location>
</feature>